<feature type="region of interest" description="Disordered" evidence="1">
    <location>
        <begin position="94"/>
        <end position="166"/>
    </location>
</feature>
<feature type="chain" id="PRO_5015758458" evidence="3">
    <location>
        <begin position="37"/>
        <end position="166"/>
    </location>
</feature>
<evidence type="ECO:0000313" key="4">
    <source>
        <dbReference type="EMBL" id="POV96695.1"/>
    </source>
</evidence>
<dbReference type="AlphaFoldDB" id="A0A2S4UHC3"/>
<accession>A0A2S4UHC3</accession>
<dbReference type="VEuPathDB" id="FungiDB:PSHT_09710"/>
<keyword evidence="3" id="KW-0732">Signal</keyword>
<evidence type="ECO:0000256" key="1">
    <source>
        <dbReference type="SAM" id="MobiDB-lite"/>
    </source>
</evidence>
<feature type="signal peptide" evidence="3">
    <location>
        <begin position="1"/>
        <end position="36"/>
    </location>
</feature>
<keyword evidence="2" id="KW-0472">Membrane</keyword>
<dbReference type="Proteomes" id="UP000239156">
    <property type="component" value="Unassembled WGS sequence"/>
</dbReference>
<name>A0A2S4UHC3_9BASI</name>
<comment type="caution">
    <text evidence="4">The sequence shown here is derived from an EMBL/GenBank/DDBJ whole genome shotgun (WGS) entry which is preliminary data.</text>
</comment>
<dbReference type="EMBL" id="PKSL01000288">
    <property type="protein sequence ID" value="POV96695.1"/>
    <property type="molecule type" value="Genomic_DNA"/>
</dbReference>
<keyword evidence="5" id="KW-1185">Reference proteome</keyword>
<reference evidence="4" key="1">
    <citation type="submission" date="2017-12" db="EMBL/GenBank/DDBJ databases">
        <title>Gene loss provides genomic basis for host adaptation in cereal stripe rust fungi.</title>
        <authorList>
            <person name="Xia C."/>
        </authorList>
    </citation>
    <scope>NUCLEOTIDE SEQUENCE [LARGE SCALE GENOMIC DNA]</scope>
    <source>
        <strain evidence="4">93-210</strain>
    </source>
</reference>
<proteinExistence type="predicted"/>
<feature type="compositionally biased region" description="Polar residues" evidence="1">
    <location>
        <begin position="99"/>
        <end position="114"/>
    </location>
</feature>
<keyword evidence="2" id="KW-0812">Transmembrane</keyword>
<protein>
    <submittedName>
        <fullName evidence="4">Uncharacterized protein</fullName>
    </submittedName>
</protein>
<evidence type="ECO:0000256" key="2">
    <source>
        <dbReference type="SAM" id="Phobius"/>
    </source>
</evidence>
<organism evidence="4 5">
    <name type="scientific">Puccinia striiformis</name>
    <dbReference type="NCBI Taxonomy" id="27350"/>
    <lineage>
        <taxon>Eukaryota</taxon>
        <taxon>Fungi</taxon>
        <taxon>Dikarya</taxon>
        <taxon>Basidiomycota</taxon>
        <taxon>Pucciniomycotina</taxon>
        <taxon>Pucciniomycetes</taxon>
        <taxon>Pucciniales</taxon>
        <taxon>Pucciniaceae</taxon>
        <taxon>Puccinia</taxon>
    </lineage>
</organism>
<sequence length="166" mass="18674">MIRPSVPRSWRAFIVHPAVLFYLIIVTILGPTSVEARECFWYNDSLGRRRRRCRGLIPGIIAALVVGFFVIMAFLSLAFVLRRRQRRAVMADGPVFTQAPPNNNTTNHTVMSQQPPAYPPPSYPSVPPPIPPPAAYYKLEKNEPNTQDPIVNPNPAHPTSFHPSHQ</sequence>
<keyword evidence="2" id="KW-1133">Transmembrane helix</keyword>
<feature type="compositionally biased region" description="Pro residues" evidence="1">
    <location>
        <begin position="116"/>
        <end position="134"/>
    </location>
</feature>
<evidence type="ECO:0000313" key="5">
    <source>
        <dbReference type="Proteomes" id="UP000239156"/>
    </source>
</evidence>
<feature type="transmembrane region" description="Helical" evidence="2">
    <location>
        <begin position="60"/>
        <end position="81"/>
    </location>
</feature>
<dbReference type="VEuPathDB" id="FungiDB:PSTT_15499"/>
<evidence type="ECO:0000256" key="3">
    <source>
        <dbReference type="SAM" id="SignalP"/>
    </source>
</evidence>
<gene>
    <name evidence="4" type="ORF">PSTT_15499</name>
</gene>